<keyword evidence="3" id="KW-1185">Reference proteome</keyword>
<feature type="domain" description="Helix-turn-helix" evidence="1">
    <location>
        <begin position="10"/>
        <end position="57"/>
    </location>
</feature>
<dbReference type="GO" id="GO:0003677">
    <property type="term" value="F:DNA binding"/>
    <property type="evidence" value="ECO:0007669"/>
    <property type="project" value="UniProtKB-KW"/>
</dbReference>
<protein>
    <submittedName>
        <fullName evidence="2">DNA-binding protein</fullName>
    </submittedName>
</protein>
<dbReference type="EMBL" id="CP035758">
    <property type="protein sequence ID" value="QBD82208.1"/>
    <property type="molecule type" value="Genomic_DNA"/>
</dbReference>
<evidence type="ECO:0000313" key="3">
    <source>
        <dbReference type="Proteomes" id="UP000290365"/>
    </source>
</evidence>
<name>A0A4P6K1Z7_KTERU</name>
<dbReference type="Pfam" id="PF12728">
    <property type="entry name" value="HTH_17"/>
    <property type="match status" value="1"/>
</dbReference>
<accession>A0A4P6K1Z7</accession>
<evidence type="ECO:0000313" key="2">
    <source>
        <dbReference type="EMBL" id="QBD82208.1"/>
    </source>
</evidence>
<proteinExistence type="predicted"/>
<dbReference type="Proteomes" id="UP000290365">
    <property type="component" value="Chromosome"/>
</dbReference>
<dbReference type="KEGG" id="kbs:EPA93_42010"/>
<keyword evidence="2" id="KW-0238">DNA-binding</keyword>
<dbReference type="RefSeq" id="WP_129893277.1">
    <property type="nucleotide sequence ID" value="NZ_CP035758.1"/>
</dbReference>
<organism evidence="2 3">
    <name type="scientific">Ktedonosporobacter rubrisoli</name>
    <dbReference type="NCBI Taxonomy" id="2509675"/>
    <lineage>
        <taxon>Bacteria</taxon>
        <taxon>Bacillati</taxon>
        <taxon>Chloroflexota</taxon>
        <taxon>Ktedonobacteria</taxon>
        <taxon>Ktedonobacterales</taxon>
        <taxon>Ktedonosporobacteraceae</taxon>
        <taxon>Ktedonosporobacter</taxon>
    </lineage>
</organism>
<evidence type="ECO:0000259" key="1">
    <source>
        <dbReference type="Pfam" id="PF12728"/>
    </source>
</evidence>
<dbReference type="InterPro" id="IPR041657">
    <property type="entry name" value="HTH_17"/>
</dbReference>
<sequence>MPISIDGDEYYTIEEARQYLGGISRETLRKKAQKNGIKRYAKGISRTIYYRKSDLDQLNELRPLDEDK</sequence>
<gene>
    <name evidence="2" type="ORF">EPA93_42010</name>
</gene>
<reference evidence="2 3" key="1">
    <citation type="submission" date="2019-01" db="EMBL/GenBank/DDBJ databases">
        <title>Ktedonosporobacter rubrisoli SCAWS-G2.</title>
        <authorList>
            <person name="Huang Y."/>
            <person name="Yan B."/>
        </authorList>
    </citation>
    <scope>NUCLEOTIDE SEQUENCE [LARGE SCALE GENOMIC DNA]</scope>
    <source>
        <strain evidence="2 3">SCAWS-G2</strain>
    </source>
</reference>
<dbReference type="AlphaFoldDB" id="A0A4P6K1Z7"/>